<feature type="coiled-coil region" evidence="1">
    <location>
        <begin position="5"/>
        <end position="32"/>
    </location>
</feature>
<evidence type="ECO:0000259" key="2">
    <source>
        <dbReference type="Pfam" id="PF04233"/>
    </source>
</evidence>
<dbReference type="NCBIfam" id="TIGR01641">
    <property type="entry name" value="phageSPP1_gp7"/>
    <property type="match status" value="1"/>
</dbReference>
<organism evidence="3">
    <name type="scientific">Siphoviridae sp. ctbxa26</name>
    <dbReference type="NCBI Taxonomy" id="2825568"/>
    <lineage>
        <taxon>Viruses</taxon>
        <taxon>Duplodnaviria</taxon>
        <taxon>Heunggongvirae</taxon>
        <taxon>Uroviricota</taxon>
        <taxon>Caudoviricetes</taxon>
    </lineage>
</organism>
<name>A0A8S5VEQ8_9CAUD</name>
<dbReference type="Pfam" id="PF04233">
    <property type="entry name" value="Phage_Mu_F"/>
    <property type="match status" value="1"/>
</dbReference>
<protein>
    <submittedName>
        <fullName evidence="3">Minor capsid protein</fullName>
    </submittedName>
</protein>
<sequence>MNYWEQRTKQLNKSLENDEERLKRRLVNYYRREAKRLDKEIASFYQRYGENNIIEYRKLLQQMSSDDIQLLYEDMDEFARKYPQYSHLMPTRANIYKLTRLEGLQQSVYMAQLRLGAITDIELTAHLEKQAKRYGRAADTANGKVFNMINEQTVKGFVNTEWSNGKNFSQRIWDNAQKLADTLNTELAQGFARGEAYEKLTKQITDKFETVSRNNAYRLIYTEGTYVMNESSIQGFSEDFEQYEYSVVEDGHACPICTALNGKVFNIKDRVPGVNFPPMHPWCRCTFKIHVDDWSEWLKSQSNKTRAQKVIERLSSGDGKGLTLITDSAINKVPLISTPKMTNAESLKLQALHKELLEYARDNNNSEEVAFLVNSKFEKFDVIKGDIESLDLTGKSAKYILHNHPNNSSFSLNDISYLVQNKPEFISLVTNRGKVELLELNEDFNKATFKVKFKRLKKKYKKDIANNKKKGYTKIAENLLNDKSLGFTLRS</sequence>
<dbReference type="InterPro" id="IPR006528">
    <property type="entry name" value="Phage_head_morphogenesis_dom"/>
</dbReference>
<accession>A0A8S5VEQ8</accession>
<keyword evidence="1" id="KW-0175">Coiled coil</keyword>
<reference evidence="3" key="1">
    <citation type="journal article" date="2021" name="Proc. Natl. Acad. Sci. U.S.A.">
        <title>A Catalog of Tens of Thousands of Viruses from Human Metagenomes Reveals Hidden Associations with Chronic Diseases.</title>
        <authorList>
            <person name="Tisza M.J."/>
            <person name="Buck C.B."/>
        </authorList>
    </citation>
    <scope>NUCLEOTIDE SEQUENCE</scope>
    <source>
        <strain evidence="3">Ctbxa26</strain>
    </source>
</reference>
<evidence type="ECO:0000256" key="1">
    <source>
        <dbReference type="SAM" id="Coils"/>
    </source>
</evidence>
<feature type="domain" description="Phage head morphogenesis" evidence="2">
    <location>
        <begin position="182"/>
        <end position="287"/>
    </location>
</feature>
<proteinExistence type="predicted"/>
<evidence type="ECO:0000313" key="3">
    <source>
        <dbReference type="EMBL" id="DAG05257.1"/>
    </source>
</evidence>
<dbReference type="EMBL" id="BK016254">
    <property type="protein sequence ID" value="DAG05257.1"/>
    <property type="molecule type" value="Genomic_DNA"/>
</dbReference>